<dbReference type="EMBL" id="CP098023">
    <property type="protein sequence ID" value="WKD49103.1"/>
    <property type="molecule type" value="Genomic_DNA"/>
</dbReference>
<dbReference type="Proteomes" id="UP001321520">
    <property type="component" value="Chromosome"/>
</dbReference>
<organism evidence="1 2">
    <name type="scientific">Microbulbifer spongiae</name>
    <dbReference type="NCBI Taxonomy" id="2944933"/>
    <lineage>
        <taxon>Bacteria</taxon>
        <taxon>Pseudomonadati</taxon>
        <taxon>Pseudomonadota</taxon>
        <taxon>Gammaproteobacteria</taxon>
        <taxon>Cellvibrionales</taxon>
        <taxon>Microbulbiferaceae</taxon>
        <taxon>Microbulbifer</taxon>
    </lineage>
</organism>
<protein>
    <submittedName>
        <fullName evidence="1">Pyocin activator PrtN family protein</fullName>
    </submittedName>
</protein>
<name>A0ABY9E7Y1_9GAMM</name>
<sequence length="97" mass="11219">MKRYAFFCGAYNLQMGGIKSCRESLETREAAKECCEKYFGMLPRKAMERARLHQLPVPAYRGGSQKSEWLISANDLAQHIDGCRKRAMNDWQRLNNS</sequence>
<dbReference type="Pfam" id="PF11112">
    <property type="entry name" value="PyocinActivator"/>
    <property type="match status" value="1"/>
</dbReference>
<reference evidence="1 2" key="1">
    <citation type="submission" date="2022-05" db="EMBL/GenBank/DDBJ databases">
        <title>Microbulbifer sp. nov., isolated from sponge.</title>
        <authorList>
            <person name="Gao L."/>
        </authorList>
    </citation>
    <scope>NUCLEOTIDE SEQUENCE [LARGE SCALE GENOMIC DNA]</scope>
    <source>
        <strain evidence="1 2">MI-G</strain>
    </source>
</reference>
<gene>
    <name evidence="1" type="ORF">M8T91_14550</name>
</gene>
<evidence type="ECO:0000313" key="2">
    <source>
        <dbReference type="Proteomes" id="UP001321520"/>
    </source>
</evidence>
<evidence type="ECO:0000313" key="1">
    <source>
        <dbReference type="EMBL" id="WKD49103.1"/>
    </source>
</evidence>
<dbReference type="InterPro" id="IPR020518">
    <property type="entry name" value="Tscrpt_reg_PrtN"/>
</dbReference>
<proteinExistence type="predicted"/>
<accession>A0ABY9E7Y1</accession>
<keyword evidence="2" id="KW-1185">Reference proteome</keyword>
<dbReference type="RefSeq" id="WP_301414891.1">
    <property type="nucleotide sequence ID" value="NZ_CP098023.1"/>
</dbReference>